<evidence type="ECO:0000259" key="3">
    <source>
        <dbReference type="Pfam" id="PF14257"/>
    </source>
</evidence>
<keyword evidence="5" id="KW-1185">Reference proteome</keyword>
<keyword evidence="1" id="KW-1133">Transmembrane helix</keyword>
<comment type="caution">
    <text evidence="4">The sequence shown here is derived from an EMBL/GenBank/DDBJ whole genome shotgun (WGS) entry which is preliminary data.</text>
</comment>
<feature type="domain" description="DUF4349" evidence="3">
    <location>
        <begin position="51"/>
        <end position="252"/>
    </location>
</feature>
<dbReference type="Pfam" id="PF14257">
    <property type="entry name" value="DUF4349"/>
    <property type="match status" value="1"/>
</dbReference>
<dbReference type="InterPro" id="IPR025645">
    <property type="entry name" value="DUF4349"/>
</dbReference>
<dbReference type="PROSITE" id="PS51257">
    <property type="entry name" value="PROKAR_LIPOPROTEIN"/>
    <property type="match status" value="1"/>
</dbReference>
<protein>
    <recommendedName>
        <fullName evidence="3">DUF4349 domain-containing protein</fullName>
    </recommendedName>
</protein>
<reference evidence="4 5" key="1">
    <citation type="submission" date="2016-03" db="EMBL/GenBank/DDBJ databases">
        <title>Photobacterium proteolyticum sp. nov. a protease producing bacterium isolated from ocean sediments of Laizhou Bay.</title>
        <authorList>
            <person name="Li Y."/>
        </authorList>
    </citation>
    <scope>NUCLEOTIDE SEQUENCE [LARGE SCALE GENOMIC DNA]</scope>
    <source>
        <strain evidence="4 5">R-40508</strain>
    </source>
</reference>
<evidence type="ECO:0000313" key="5">
    <source>
        <dbReference type="Proteomes" id="UP000078503"/>
    </source>
</evidence>
<dbReference type="AlphaFoldDB" id="A0A178K381"/>
<dbReference type="RefSeq" id="WP_068335442.1">
    <property type="nucleotide sequence ID" value="NZ_LVHF01000033.1"/>
</dbReference>
<evidence type="ECO:0000256" key="1">
    <source>
        <dbReference type="SAM" id="Phobius"/>
    </source>
</evidence>
<sequence length="266" mass="29452">MKKFSLLMLAASLLVLAGCNGDNQHYQSGAPQVYSQQGESVESETLAYYHSASVELEREQVEPRYLSLLDKCTQDKEFQCTVVSSSLNTDRYVQASVEVRILPTGVNDFLAVASQHGETKNLSTTSEDLGGALVDNEQRLAMLLSYQQELLELKKMSAQDVQSLVQIASELAKVQSDIELAQGERSKLKQRVNMDVVNVSLYSYEPPSFMTPIKDAGEGFVSNLADSIGQAITAIAFLLPWLPIIAIFVYVVRKAWSFARRAKSKE</sequence>
<evidence type="ECO:0000313" key="4">
    <source>
        <dbReference type="EMBL" id="OAN11184.1"/>
    </source>
</evidence>
<evidence type="ECO:0000256" key="2">
    <source>
        <dbReference type="SAM" id="SignalP"/>
    </source>
</evidence>
<keyword evidence="1" id="KW-0812">Transmembrane</keyword>
<accession>A0A178K381</accession>
<proteinExistence type="predicted"/>
<organism evidence="4 5">
    <name type="scientific">Photobacterium jeanii</name>
    <dbReference type="NCBI Taxonomy" id="858640"/>
    <lineage>
        <taxon>Bacteria</taxon>
        <taxon>Pseudomonadati</taxon>
        <taxon>Pseudomonadota</taxon>
        <taxon>Gammaproteobacteria</taxon>
        <taxon>Vibrionales</taxon>
        <taxon>Vibrionaceae</taxon>
        <taxon>Photobacterium</taxon>
    </lineage>
</organism>
<keyword evidence="2" id="KW-0732">Signal</keyword>
<dbReference type="Proteomes" id="UP000078503">
    <property type="component" value="Unassembled WGS sequence"/>
</dbReference>
<dbReference type="EMBL" id="LVHF01000033">
    <property type="protein sequence ID" value="OAN11184.1"/>
    <property type="molecule type" value="Genomic_DNA"/>
</dbReference>
<feature type="signal peptide" evidence="2">
    <location>
        <begin position="1"/>
        <end position="17"/>
    </location>
</feature>
<gene>
    <name evidence="4" type="ORF">A3K86_19680</name>
</gene>
<keyword evidence="1" id="KW-0472">Membrane</keyword>
<dbReference type="OrthoDB" id="5701987at2"/>
<feature type="transmembrane region" description="Helical" evidence="1">
    <location>
        <begin position="231"/>
        <end position="252"/>
    </location>
</feature>
<dbReference type="STRING" id="858640.A3K86_19680"/>
<feature type="chain" id="PRO_5008089913" description="DUF4349 domain-containing protein" evidence="2">
    <location>
        <begin position="18"/>
        <end position="266"/>
    </location>
</feature>
<name>A0A178K381_9GAMM</name>